<dbReference type="PANTHER" id="PTHR46124">
    <property type="entry name" value="D-AMINOACYL-TRNA DEACYLASE"/>
    <property type="match status" value="1"/>
</dbReference>
<reference evidence="3 4" key="1">
    <citation type="submission" date="2024-09" db="EMBL/GenBank/DDBJ databases">
        <authorList>
            <person name="Sun Q."/>
            <person name="Mori K."/>
        </authorList>
    </citation>
    <scope>NUCLEOTIDE SEQUENCE [LARGE SCALE GENOMIC DNA]</scope>
    <source>
        <strain evidence="3 4">KCTC 23315</strain>
    </source>
</reference>
<dbReference type="PROSITE" id="PS01091">
    <property type="entry name" value="TATD_3"/>
    <property type="match status" value="1"/>
</dbReference>
<dbReference type="PROSITE" id="PS01137">
    <property type="entry name" value="TATD_1"/>
    <property type="match status" value="1"/>
</dbReference>
<evidence type="ECO:0000313" key="3">
    <source>
        <dbReference type="EMBL" id="MFC0047816.1"/>
    </source>
</evidence>
<evidence type="ECO:0000256" key="2">
    <source>
        <dbReference type="ARBA" id="ARBA00022801"/>
    </source>
</evidence>
<dbReference type="Proteomes" id="UP001589813">
    <property type="component" value="Unassembled WGS sequence"/>
</dbReference>
<comment type="caution">
    <text evidence="3">The sequence shown here is derived from an EMBL/GenBank/DDBJ whole genome shotgun (WGS) entry which is preliminary data.</text>
</comment>
<dbReference type="PANTHER" id="PTHR46124:SF3">
    <property type="entry name" value="HYDROLASE"/>
    <property type="match status" value="1"/>
</dbReference>
<dbReference type="Gene3D" id="3.20.20.140">
    <property type="entry name" value="Metal-dependent hydrolases"/>
    <property type="match status" value="1"/>
</dbReference>
<name>A0ABV6BAA6_9GAMM</name>
<proteinExistence type="inferred from homology"/>
<evidence type="ECO:0000256" key="1">
    <source>
        <dbReference type="ARBA" id="ARBA00009275"/>
    </source>
</evidence>
<dbReference type="InterPro" id="IPR001130">
    <property type="entry name" value="TatD-like"/>
</dbReference>
<dbReference type="RefSeq" id="WP_377241420.1">
    <property type="nucleotide sequence ID" value="NZ_JBHLXP010000001.1"/>
</dbReference>
<gene>
    <name evidence="3" type="ORF">ACFFJP_05910</name>
</gene>
<dbReference type="Pfam" id="PF01026">
    <property type="entry name" value="TatD_DNase"/>
    <property type="match status" value="1"/>
</dbReference>
<sequence>MQLSVPPLPNRSFNQSCEQLFDTHCHLDLPELAAELPAFLDSAIKAGVRRILVPAVEAARWPGLLQLQQQTTSLRLELALGIHPWWAQHATETQLDTLANMVRVEAGVCAVGEIGLDFVLVQEDEEATRKLHQWQQTLFSAQLALAAKAGKPVVLHHRKSQPALLAELKRQQFSQGGILHAFSGSTAQAHAFLDLGFKLGIGGTISYERAQKTRDTVRKLPLSALVVETDAPAMPLAGFQGQVNTPAQLALVFQQLCALRTESADRLGLALWQNSLAALHLPQ</sequence>
<keyword evidence="2 3" id="KW-0378">Hydrolase</keyword>
<keyword evidence="4" id="KW-1185">Reference proteome</keyword>
<comment type="similarity">
    <text evidence="1">Belongs to the metallo-dependent hydrolases superfamily. TatD-type hydrolase family.</text>
</comment>
<evidence type="ECO:0000313" key="4">
    <source>
        <dbReference type="Proteomes" id="UP001589813"/>
    </source>
</evidence>
<dbReference type="InterPro" id="IPR032466">
    <property type="entry name" value="Metal_Hydrolase"/>
</dbReference>
<dbReference type="PIRSF" id="PIRSF005902">
    <property type="entry name" value="DNase_TatD"/>
    <property type="match status" value="1"/>
</dbReference>
<dbReference type="CDD" id="cd01310">
    <property type="entry name" value="TatD_DNAse"/>
    <property type="match status" value="1"/>
</dbReference>
<dbReference type="EMBL" id="JBHLXP010000001">
    <property type="protein sequence ID" value="MFC0047816.1"/>
    <property type="molecule type" value="Genomic_DNA"/>
</dbReference>
<dbReference type="GO" id="GO:0016787">
    <property type="term" value="F:hydrolase activity"/>
    <property type="evidence" value="ECO:0007669"/>
    <property type="project" value="UniProtKB-KW"/>
</dbReference>
<dbReference type="SUPFAM" id="SSF51556">
    <property type="entry name" value="Metallo-dependent hydrolases"/>
    <property type="match status" value="1"/>
</dbReference>
<dbReference type="InterPro" id="IPR018228">
    <property type="entry name" value="DNase_TatD-rel_CS"/>
</dbReference>
<protein>
    <submittedName>
        <fullName evidence="3">TatD family hydrolase</fullName>
        <ecNumber evidence="3">3.1.-.-</ecNumber>
    </submittedName>
</protein>
<organism evidence="3 4">
    <name type="scientific">Rheinheimera tilapiae</name>
    <dbReference type="NCBI Taxonomy" id="875043"/>
    <lineage>
        <taxon>Bacteria</taxon>
        <taxon>Pseudomonadati</taxon>
        <taxon>Pseudomonadota</taxon>
        <taxon>Gammaproteobacteria</taxon>
        <taxon>Chromatiales</taxon>
        <taxon>Chromatiaceae</taxon>
        <taxon>Rheinheimera</taxon>
    </lineage>
</organism>
<accession>A0ABV6BAA6</accession>
<dbReference type="EC" id="3.1.-.-" evidence="3"/>